<gene>
    <name evidence="1" type="ORF">LOD99_15446</name>
</gene>
<sequence>MSRNNVISKWAKLTGIKRFFKDIPQNERASVSDEHNRQPSSFSNLSLIPEQPVVYPTLESSTAEIAGSSQSCVPCVVILSLAENDEQDLQFNFHSNDSCRQQSISGSRSSSIAVCVDETPQHLDSDDPDPLNSLHLDPVIYMVQVVRYQFRVCLMQTTSPVWVSQINQIYRSSLFSYYHHDHFISRETGIKNISGYITVRV</sequence>
<protein>
    <submittedName>
        <fullName evidence="1">Uncharacterized protein</fullName>
    </submittedName>
</protein>
<dbReference type="Proteomes" id="UP001165289">
    <property type="component" value="Unassembled WGS sequence"/>
</dbReference>
<evidence type="ECO:0000313" key="2">
    <source>
        <dbReference type="Proteomes" id="UP001165289"/>
    </source>
</evidence>
<proteinExistence type="predicted"/>
<name>A0AAV7K9V9_9METZ</name>
<organism evidence="1 2">
    <name type="scientific">Oopsacas minuta</name>
    <dbReference type="NCBI Taxonomy" id="111878"/>
    <lineage>
        <taxon>Eukaryota</taxon>
        <taxon>Metazoa</taxon>
        <taxon>Porifera</taxon>
        <taxon>Hexactinellida</taxon>
        <taxon>Hexasterophora</taxon>
        <taxon>Lyssacinosida</taxon>
        <taxon>Leucopsacidae</taxon>
        <taxon>Oopsacas</taxon>
    </lineage>
</organism>
<reference evidence="1 2" key="1">
    <citation type="journal article" date="2023" name="BMC Biol.">
        <title>The compact genome of the sponge Oopsacas minuta (Hexactinellida) is lacking key metazoan core genes.</title>
        <authorList>
            <person name="Santini S."/>
            <person name="Schenkelaars Q."/>
            <person name="Jourda C."/>
            <person name="Duchesne M."/>
            <person name="Belahbib H."/>
            <person name="Rocher C."/>
            <person name="Selva M."/>
            <person name="Riesgo A."/>
            <person name="Vervoort M."/>
            <person name="Leys S.P."/>
            <person name="Kodjabachian L."/>
            <person name="Le Bivic A."/>
            <person name="Borchiellini C."/>
            <person name="Claverie J.M."/>
            <person name="Renard E."/>
        </authorList>
    </citation>
    <scope>NUCLEOTIDE SEQUENCE [LARGE SCALE GENOMIC DNA]</scope>
    <source>
        <strain evidence="1">SPO-2</strain>
    </source>
</reference>
<dbReference type="AlphaFoldDB" id="A0AAV7K9V9"/>
<comment type="caution">
    <text evidence="1">The sequence shown here is derived from an EMBL/GenBank/DDBJ whole genome shotgun (WGS) entry which is preliminary data.</text>
</comment>
<accession>A0AAV7K9V9</accession>
<evidence type="ECO:0000313" key="1">
    <source>
        <dbReference type="EMBL" id="KAI6658176.1"/>
    </source>
</evidence>
<keyword evidence="2" id="KW-1185">Reference proteome</keyword>
<dbReference type="EMBL" id="JAKMXF010000099">
    <property type="protein sequence ID" value="KAI6658176.1"/>
    <property type="molecule type" value="Genomic_DNA"/>
</dbReference>